<dbReference type="RefSeq" id="WP_317958112.1">
    <property type="nucleotide sequence ID" value="NZ_BSKO01000001.1"/>
</dbReference>
<gene>
    <name evidence="1" type="ORF">MACH08_20210</name>
</gene>
<evidence type="ECO:0000313" key="2">
    <source>
        <dbReference type="Proteomes" id="UP001275436"/>
    </source>
</evidence>
<dbReference type="Proteomes" id="UP001275436">
    <property type="component" value="Unassembled WGS sequence"/>
</dbReference>
<keyword evidence="2" id="KW-1185">Reference proteome</keyword>
<dbReference type="EMBL" id="BSKO01000001">
    <property type="protein sequence ID" value="GLO66237.1"/>
    <property type="molecule type" value="Genomic_DNA"/>
</dbReference>
<evidence type="ECO:0000313" key="1">
    <source>
        <dbReference type="EMBL" id="GLO66237.1"/>
    </source>
</evidence>
<proteinExistence type="predicted"/>
<name>A0ABQ5TNU5_9BACI</name>
<reference evidence="1 2" key="1">
    <citation type="submission" date="2023-02" db="EMBL/GenBank/DDBJ databases">
        <title>Oceanobacillus kimchii IFOP_LL358 isolated form Alexandrium catenella lab strain.</title>
        <authorList>
            <person name="Gajardo G."/>
            <person name="Ueki S."/>
            <person name="Maruyama F."/>
        </authorList>
    </citation>
    <scope>NUCLEOTIDE SEQUENCE [LARGE SCALE GENOMIC DNA]</scope>
    <source>
        <strain evidence="1 2">IFOP_LL358</strain>
    </source>
</reference>
<comment type="caution">
    <text evidence="1">The sequence shown here is derived from an EMBL/GenBank/DDBJ whole genome shotgun (WGS) entry which is preliminary data.</text>
</comment>
<sequence>MNELTLEGLLRLGSSEYVKEDANWMIIEVKAFNNEPEIIINPKENFESKLEYYSNAYNEDLTLKSNSNIRIVAYDFAEAIQDYL</sequence>
<organism evidence="1 2">
    <name type="scientific">Oceanobacillus kimchii</name>
    <dbReference type="NCBI Taxonomy" id="746691"/>
    <lineage>
        <taxon>Bacteria</taxon>
        <taxon>Bacillati</taxon>
        <taxon>Bacillota</taxon>
        <taxon>Bacilli</taxon>
        <taxon>Bacillales</taxon>
        <taxon>Bacillaceae</taxon>
        <taxon>Oceanobacillus</taxon>
    </lineage>
</organism>
<accession>A0ABQ5TNU5</accession>
<protein>
    <submittedName>
        <fullName evidence="1">Uncharacterized protein</fullName>
    </submittedName>
</protein>